<dbReference type="InParanoid" id="A0A482WZZ4"/>
<proteinExistence type="predicted"/>
<comment type="caution">
    <text evidence="2">The sequence shown here is derived from an EMBL/GenBank/DDBJ whole genome shotgun (WGS) entry which is preliminary data.</text>
</comment>
<keyword evidence="1" id="KW-0472">Membrane</keyword>
<feature type="transmembrane region" description="Helical" evidence="1">
    <location>
        <begin position="73"/>
        <end position="96"/>
    </location>
</feature>
<dbReference type="AlphaFoldDB" id="A0A482WZZ4"/>
<evidence type="ECO:0000313" key="3">
    <source>
        <dbReference type="Proteomes" id="UP000291343"/>
    </source>
</evidence>
<evidence type="ECO:0000313" key="2">
    <source>
        <dbReference type="EMBL" id="RZF39043.1"/>
    </source>
</evidence>
<keyword evidence="1" id="KW-1133">Transmembrane helix</keyword>
<keyword evidence="3" id="KW-1185">Reference proteome</keyword>
<organism evidence="2 3">
    <name type="scientific">Laodelphax striatellus</name>
    <name type="common">Small brown planthopper</name>
    <name type="synonym">Delphax striatella</name>
    <dbReference type="NCBI Taxonomy" id="195883"/>
    <lineage>
        <taxon>Eukaryota</taxon>
        <taxon>Metazoa</taxon>
        <taxon>Ecdysozoa</taxon>
        <taxon>Arthropoda</taxon>
        <taxon>Hexapoda</taxon>
        <taxon>Insecta</taxon>
        <taxon>Pterygota</taxon>
        <taxon>Neoptera</taxon>
        <taxon>Paraneoptera</taxon>
        <taxon>Hemiptera</taxon>
        <taxon>Auchenorrhyncha</taxon>
        <taxon>Fulgoroidea</taxon>
        <taxon>Delphacidae</taxon>
        <taxon>Criomorphinae</taxon>
        <taxon>Laodelphax</taxon>
    </lineage>
</organism>
<name>A0A482WZZ4_LAOST</name>
<reference evidence="2 3" key="1">
    <citation type="journal article" date="2017" name="Gigascience">
        <title>Genome sequence of the small brown planthopper, Laodelphax striatellus.</title>
        <authorList>
            <person name="Zhu J."/>
            <person name="Jiang F."/>
            <person name="Wang X."/>
            <person name="Yang P."/>
            <person name="Bao Y."/>
            <person name="Zhao W."/>
            <person name="Wang W."/>
            <person name="Lu H."/>
            <person name="Wang Q."/>
            <person name="Cui N."/>
            <person name="Li J."/>
            <person name="Chen X."/>
            <person name="Luo L."/>
            <person name="Yu J."/>
            <person name="Kang L."/>
            <person name="Cui F."/>
        </authorList>
    </citation>
    <scope>NUCLEOTIDE SEQUENCE [LARGE SCALE GENOMIC DNA]</scope>
    <source>
        <strain evidence="2">Lst14</strain>
    </source>
</reference>
<sequence>MLLRSIAPKVVPQPDLLPAQTTHAVSCTHILPKQSFSNSPLSIHTSHLIIQILSICRRPVYNRERSVRWQNLTIIKLFVSPVTSAIGLIYIVNLVVTDLPWLARLNKRRQNDDVALPKISKRKLML</sequence>
<dbReference type="Proteomes" id="UP000291343">
    <property type="component" value="Unassembled WGS sequence"/>
</dbReference>
<accession>A0A482WZZ4</accession>
<dbReference type="EMBL" id="QKKF02020868">
    <property type="protein sequence ID" value="RZF39043.1"/>
    <property type="molecule type" value="Genomic_DNA"/>
</dbReference>
<keyword evidence="1" id="KW-0812">Transmembrane</keyword>
<gene>
    <name evidence="2" type="ORF">LSTR_LSTR009603</name>
</gene>
<evidence type="ECO:0000256" key="1">
    <source>
        <dbReference type="SAM" id="Phobius"/>
    </source>
</evidence>
<protein>
    <submittedName>
        <fullName evidence="2">Uncharacterized protein</fullName>
    </submittedName>
</protein>